<dbReference type="GO" id="GO:0003700">
    <property type="term" value="F:DNA-binding transcription factor activity"/>
    <property type="evidence" value="ECO:0007669"/>
    <property type="project" value="InterPro"/>
</dbReference>
<dbReference type="PANTHER" id="PTHR33154:SF12">
    <property type="entry name" value="TRANSCRIPTIONAL REGULATORY PROTEIN"/>
    <property type="match status" value="1"/>
</dbReference>
<evidence type="ECO:0000256" key="1">
    <source>
        <dbReference type="ARBA" id="ARBA00023015"/>
    </source>
</evidence>
<dbReference type="Pfam" id="PF01022">
    <property type="entry name" value="HTH_5"/>
    <property type="match status" value="1"/>
</dbReference>
<sequence length="107" mass="11895">MARVVNQPAREDIELTAVFHALSDPARLRIVCDLADRTDEMSCSELTVEMSKSTLSHHLKVLREAGLTVTRVDGTRRMVSLRADDLDARFPGLLRTVVTVAPRPVRA</sequence>
<dbReference type="SMART" id="SM00418">
    <property type="entry name" value="HTH_ARSR"/>
    <property type="match status" value="1"/>
</dbReference>
<dbReference type="PROSITE" id="PS50987">
    <property type="entry name" value="HTH_ARSR_2"/>
    <property type="match status" value="1"/>
</dbReference>
<comment type="caution">
    <text evidence="5">The sequence shown here is derived from an EMBL/GenBank/DDBJ whole genome shotgun (WGS) entry which is preliminary data.</text>
</comment>
<dbReference type="CDD" id="cd00090">
    <property type="entry name" value="HTH_ARSR"/>
    <property type="match status" value="1"/>
</dbReference>
<dbReference type="Gene3D" id="1.10.10.10">
    <property type="entry name" value="Winged helix-like DNA-binding domain superfamily/Winged helix DNA-binding domain"/>
    <property type="match status" value="1"/>
</dbReference>
<keyword evidence="6" id="KW-1185">Reference proteome</keyword>
<keyword evidence="3" id="KW-0804">Transcription</keyword>
<dbReference type="NCBIfam" id="NF033788">
    <property type="entry name" value="HTH_metalloreg"/>
    <property type="match status" value="1"/>
</dbReference>
<dbReference type="GO" id="GO:0003677">
    <property type="term" value="F:DNA binding"/>
    <property type="evidence" value="ECO:0007669"/>
    <property type="project" value="UniProtKB-KW"/>
</dbReference>
<accession>A0A231HFA7</accession>
<protein>
    <recommendedName>
        <fullName evidence="4">HTH arsR-type domain-containing protein</fullName>
    </recommendedName>
</protein>
<reference evidence="5 6" key="1">
    <citation type="submission" date="2017-07" db="EMBL/GenBank/DDBJ databases">
        <title>First draft Genome Sequence of Nocardia cerradoensis isolated from human infection.</title>
        <authorList>
            <person name="Carrasco G."/>
        </authorList>
    </citation>
    <scope>NUCLEOTIDE SEQUENCE [LARGE SCALE GENOMIC DNA]</scope>
    <source>
        <strain evidence="5 6">CNM20130759</strain>
    </source>
</reference>
<dbReference type="AlphaFoldDB" id="A0A231HFA7"/>
<evidence type="ECO:0000256" key="2">
    <source>
        <dbReference type="ARBA" id="ARBA00023125"/>
    </source>
</evidence>
<dbReference type="InterPro" id="IPR036388">
    <property type="entry name" value="WH-like_DNA-bd_sf"/>
</dbReference>
<dbReference type="Proteomes" id="UP000215506">
    <property type="component" value="Unassembled WGS sequence"/>
</dbReference>
<gene>
    <name evidence="5" type="ORF">B7C42_00687</name>
</gene>
<dbReference type="PRINTS" id="PR00778">
    <property type="entry name" value="HTHARSR"/>
</dbReference>
<evidence type="ECO:0000313" key="6">
    <source>
        <dbReference type="Proteomes" id="UP000215506"/>
    </source>
</evidence>
<dbReference type="PANTHER" id="PTHR33154">
    <property type="entry name" value="TRANSCRIPTIONAL REGULATOR, ARSR FAMILY"/>
    <property type="match status" value="1"/>
</dbReference>
<dbReference type="InterPro" id="IPR036390">
    <property type="entry name" value="WH_DNA-bd_sf"/>
</dbReference>
<dbReference type="InterPro" id="IPR001845">
    <property type="entry name" value="HTH_ArsR_DNA-bd_dom"/>
</dbReference>
<evidence type="ECO:0000313" key="5">
    <source>
        <dbReference type="EMBL" id="OXR47562.1"/>
    </source>
</evidence>
<evidence type="ECO:0000256" key="3">
    <source>
        <dbReference type="ARBA" id="ARBA00023163"/>
    </source>
</evidence>
<dbReference type="EMBL" id="NGAF01000001">
    <property type="protein sequence ID" value="OXR47562.1"/>
    <property type="molecule type" value="Genomic_DNA"/>
</dbReference>
<keyword evidence="1" id="KW-0805">Transcription regulation</keyword>
<dbReference type="InterPro" id="IPR051081">
    <property type="entry name" value="HTH_MetalResp_TranReg"/>
</dbReference>
<dbReference type="SUPFAM" id="SSF46785">
    <property type="entry name" value="Winged helix' DNA-binding domain"/>
    <property type="match status" value="1"/>
</dbReference>
<keyword evidence="2" id="KW-0238">DNA-binding</keyword>
<evidence type="ECO:0000259" key="4">
    <source>
        <dbReference type="PROSITE" id="PS50987"/>
    </source>
</evidence>
<feature type="domain" description="HTH arsR-type" evidence="4">
    <location>
        <begin position="7"/>
        <end position="101"/>
    </location>
</feature>
<organism evidence="5 6">
    <name type="scientific">Nocardia cerradoensis</name>
    <dbReference type="NCBI Taxonomy" id="85688"/>
    <lineage>
        <taxon>Bacteria</taxon>
        <taxon>Bacillati</taxon>
        <taxon>Actinomycetota</taxon>
        <taxon>Actinomycetes</taxon>
        <taxon>Mycobacteriales</taxon>
        <taxon>Nocardiaceae</taxon>
        <taxon>Nocardia</taxon>
    </lineage>
</organism>
<name>A0A231HFA7_9NOCA</name>
<proteinExistence type="predicted"/>
<dbReference type="RefSeq" id="WP_223273207.1">
    <property type="nucleotide sequence ID" value="NZ_JAAXOR010000003.1"/>
</dbReference>
<dbReference type="InterPro" id="IPR011991">
    <property type="entry name" value="ArsR-like_HTH"/>
</dbReference>